<feature type="transmembrane region" description="Helical" evidence="1">
    <location>
        <begin position="57"/>
        <end position="78"/>
    </location>
</feature>
<feature type="transmembrane region" description="Helical" evidence="1">
    <location>
        <begin position="22"/>
        <end position="45"/>
    </location>
</feature>
<name>A0A7J5DGQ1_9ACTN</name>
<keyword evidence="3" id="KW-1185">Reference proteome</keyword>
<comment type="caution">
    <text evidence="2">The sequence shown here is derived from an EMBL/GenBank/DDBJ whole genome shotgun (WGS) entry which is preliminary data.</text>
</comment>
<feature type="transmembrane region" description="Helical" evidence="1">
    <location>
        <begin position="214"/>
        <end position="233"/>
    </location>
</feature>
<organism evidence="2 3">
    <name type="scientific">Streptomyces triticiradicis</name>
    <dbReference type="NCBI Taxonomy" id="2651189"/>
    <lineage>
        <taxon>Bacteria</taxon>
        <taxon>Bacillati</taxon>
        <taxon>Actinomycetota</taxon>
        <taxon>Actinomycetes</taxon>
        <taxon>Kitasatosporales</taxon>
        <taxon>Streptomycetaceae</taxon>
        <taxon>Streptomyces</taxon>
    </lineage>
</organism>
<evidence type="ECO:0000256" key="1">
    <source>
        <dbReference type="SAM" id="Phobius"/>
    </source>
</evidence>
<dbReference type="Proteomes" id="UP000442990">
    <property type="component" value="Unassembled WGS sequence"/>
</dbReference>
<protein>
    <submittedName>
        <fullName evidence="2">GAP family protein</fullName>
    </submittedName>
</protein>
<accession>A0A7J5DGQ1</accession>
<dbReference type="EMBL" id="WBKG01000013">
    <property type="protein sequence ID" value="KAB1987475.1"/>
    <property type="molecule type" value="Genomic_DNA"/>
</dbReference>
<reference evidence="2 3" key="1">
    <citation type="submission" date="2019-09" db="EMBL/GenBank/DDBJ databases">
        <title>Isolation and identification of active actinomycetes.</title>
        <authorList>
            <person name="Yu Z."/>
            <person name="Han C."/>
            <person name="Yu B."/>
        </authorList>
    </citation>
    <scope>NUCLEOTIDE SEQUENCE [LARGE SCALE GENOMIC DNA]</scope>
    <source>
        <strain evidence="2 3">NEAU-H2</strain>
    </source>
</reference>
<gene>
    <name evidence="2" type="ORF">F8144_17265</name>
</gene>
<keyword evidence="1" id="KW-0472">Membrane</keyword>
<keyword evidence="1" id="KW-1133">Transmembrane helix</keyword>
<dbReference type="Pfam" id="PF11139">
    <property type="entry name" value="SfLAP"/>
    <property type="match status" value="1"/>
</dbReference>
<dbReference type="AlphaFoldDB" id="A0A7J5DGQ1"/>
<dbReference type="InterPro" id="IPR021315">
    <property type="entry name" value="Gap/Sap"/>
</dbReference>
<proteinExistence type="predicted"/>
<feature type="transmembrane region" description="Helical" evidence="1">
    <location>
        <begin position="171"/>
        <end position="194"/>
    </location>
</feature>
<evidence type="ECO:0000313" key="2">
    <source>
        <dbReference type="EMBL" id="KAB1987475.1"/>
    </source>
</evidence>
<sequence>MLPATGDRSCRGYRRDRVLSQAIGAMLPAALAIALSPFPLIGIVLILSGTRGRRNGLLFAAGWITGLTVTAALVTVLFGGADTPGSTSSAIADWGRVAAGGTFVVLGVRTWWKRPRAGEQAEPPRWMASLDDATAGRALLLGALLSGANPKNLVLTASAATSVVEAGAHDVGLVAAVAVFVLIASCTVLAAVAVHLAAGQRAASFLDGVRRFMVANSTVITVIVLLLLGASVLGDGLSGLGR</sequence>
<keyword evidence="1" id="KW-0812">Transmembrane</keyword>
<evidence type="ECO:0000313" key="3">
    <source>
        <dbReference type="Proteomes" id="UP000442990"/>
    </source>
</evidence>